<dbReference type="GeneID" id="303366360"/>
<evidence type="ECO:0000313" key="4">
    <source>
        <dbReference type="Proteomes" id="UP000190395"/>
    </source>
</evidence>
<dbReference type="InterPro" id="IPR009875">
    <property type="entry name" value="PilZ_domain"/>
</dbReference>
<evidence type="ECO:0000259" key="2">
    <source>
        <dbReference type="Pfam" id="PF07238"/>
    </source>
</evidence>
<name>A0A1T4KBR5_9SPIR</name>
<keyword evidence="1" id="KW-0812">Transmembrane</keyword>
<dbReference type="OrthoDB" id="356259at2"/>
<dbReference type="RefSeq" id="WP_078929742.1">
    <property type="nucleotide sequence ID" value="NZ_FUXC01000001.1"/>
</dbReference>
<sequence>MNSGSPIAARLSINVLSVLLVVLIVAAILVILWGISKILEKYKISDSYAEKNKDRPTSKKSINEISKRAKLSADEKELFSKICAEHPLPNINYILNKTNTFNSYLKTEFNSLKNTEDENAKSVLFSLRAKLVKTFETSAVIKTSRVIPIGTSFNYTPSQGIHFLTVLVDTNQSELHFQLPEDLPAQDRPAILSKIKLIFVYKDSMPYEIEVRVVRYQKGKKDTDLLVCTHSDKIYSRTKRAFPRIDLFQDCKFSSVKPEIEGDKTEYKASEKIHEGQLLDISAGGCRITTKLAIKAEQYLKVTAPLDGKTEDSAIGFIIRTTKTKNDEYILHIKFVKIEKNIVNRINALACGYETF</sequence>
<dbReference type="GO" id="GO:0035438">
    <property type="term" value="F:cyclic-di-GMP binding"/>
    <property type="evidence" value="ECO:0007669"/>
    <property type="project" value="InterPro"/>
</dbReference>
<keyword evidence="1" id="KW-0472">Membrane</keyword>
<reference evidence="3 4" key="1">
    <citation type="submission" date="2017-02" db="EMBL/GenBank/DDBJ databases">
        <authorList>
            <person name="Peterson S.W."/>
        </authorList>
    </citation>
    <scope>NUCLEOTIDE SEQUENCE [LARGE SCALE GENOMIC DNA]</scope>
    <source>
        <strain evidence="3 4">ATCC BAA-909</strain>
    </source>
</reference>
<keyword evidence="4" id="KW-1185">Reference proteome</keyword>
<dbReference type="AlphaFoldDB" id="A0A1T4KBR5"/>
<dbReference type="Gene3D" id="2.40.10.220">
    <property type="entry name" value="predicted glycosyltransferase like domains"/>
    <property type="match status" value="1"/>
</dbReference>
<dbReference type="STRING" id="225004.SAMN02745152_00080"/>
<protein>
    <submittedName>
        <fullName evidence="3">PilZ domain-containing protein</fullName>
    </submittedName>
</protein>
<dbReference type="SUPFAM" id="SSF141371">
    <property type="entry name" value="PilZ domain-like"/>
    <property type="match status" value="1"/>
</dbReference>
<keyword evidence="1" id="KW-1133">Transmembrane helix</keyword>
<accession>A0A1T4KBR5</accession>
<organism evidence="3 4">
    <name type="scientific">Treponema berlinense</name>
    <dbReference type="NCBI Taxonomy" id="225004"/>
    <lineage>
        <taxon>Bacteria</taxon>
        <taxon>Pseudomonadati</taxon>
        <taxon>Spirochaetota</taxon>
        <taxon>Spirochaetia</taxon>
        <taxon>Spirochaetales</taxon>
        <taxon>Treponemataceae</taxon>
        <taxon>Treponema</taxon>
    </lineage>
</organism>
<dbReference type="Pfam" id="PF07238">
    <property type="entry name" value="PilZ"/>
    <property type="match status" value="1"/>
</dbReference>
<feature type="domain" description="PilZ" evidence="2">
    <location>
        <begin position="268"/>
        <end position="348"/>
    </location>
</feature>
<proteinExistence type="predicted"/>
<dbReference type="EMBL" id="FUXC01000001">
    <property type="protein sequence ID" value="SJZ39880.1"/>
    <property type="molecule type" value="Genomic_DNA"/>
</dbReference>
<evidence type="ECO:0000313" key="3">
    <source>
        <dbReference type="EMBL" id="SJZ39880.1"/>
    </source>
</evidence>
<feature type="transmembrane region" description="Helical" evidence="1">
    <location>
        <begin position="12"/>
        <end position="35"/>
    </location>
</feature>
<gene>
    <name evidence="3" type="ORF">SAMN02745152_00080</name>
</gene>
<evidence type="ECO:0000256" key="1">
    <source>
        <dbReference type="SAM" id="Phobius"/>
    </source>
</evidence>
<dbReference type="Proteomes" id="UP000190395">
    <property type="component" value="Unassembled WGS sequence"/>
</dbReference>